<sequence length="181" mass="20202">MAPMHSRIQEASKEELVMVLKAVCSFTGTHHHVKSVLDYLDEKKLSDAAAAASRRRRQSTRTSLSMKSWAQPLPKVVKRNIKMCSNCELPFTENENTDESCRHHPGKWLLECEKDYKIEFVDLDKAGEEFTSNEQALRILDCCNSERGVSKGCIAGKHVAMVAVVDTSEVSASYNNGPADN</sequence>
<dbReference type="PANTHER" id="PTHR38167">
    <property type="entry name" value="C2H2-TYPE DOMAIN-CONTAINING PROTEIN"/>
    <property type="match status" value="1"/>
</dbReference>
<dbReference type="OrthoDB" id="4845601at2759"/>
<evidence type="ECO:0000313" key="2">
    <source>
        <dbReference type="Proteomes" id="UP000070121"/>
    </source>
</evidence>
<dbReference type="EMBL" id="JFFI01001136">
    <property type="protein sequence ID" value="KXH62970.1"/>
    <property type="molecule type" value="Genomic_DNA"/>
</dbReference>
<dbReference type="AlphaFoldDB" id="A0A135URE7"/>
<dbReference type="PANTHER" id="PTHR38167:SF1">
    <property type="entry name" value="C2H2-TYPE DOMAIN-CONTAINING PROTEIN"/>
    <property type="match status" value="1"/>
</dbReference>
<name>A0A135URE7_9PEZI</name>
<evidence type="ECO:0008006" key="3">
    <source>
        <dbReference type="Google" id="ProtNLM"/>
    </source>
</evidence>
<gene>
    <name evidence="1" type="ORF">CSAL01_03920</name>
</gene>
<organism evidence="1 2">
    <name type="scientific">Colletotrichum salicis</name>
    <dbReference type="NCBI Taxonomy" id="1209931"/>
    <lineage>
        <taxon>Eukaryota</taxon>
        <taxon>Fungi</taxon>
        <taxon>Dikarya</taxon>
        <taxon>Ascomycota</taxon>
        <taxon>Pezizomycotina</taxon>
        <taxon>Sordariomycetes</taxon>
        <taxon>Hypocreomycetidae</taxon>
        <taxon>Glomerellales</taxon>
        <taxon>Glomerellaceae</taxon>
        <taxon>Colletotrichum</taxon>
        <taxon>Colletotrichum acutatum species complex</taxon>
    </lineage>
</organism>
<keyword evidence="2" id="KW-1185">Reference proteome</keyword>
<proteinExistence type="predicted"/>
<accession>A0A135URE7</accession>
<dbReference type="Proteomes" id="UP000070121">
    <property type="component" value="Unassembled WGS sequence"/>
</dbReference>
<reference evidence="1 2" key="1">
    <citation type="submission" date="2014-02" db="EMBL/GenBank/DDBJ databases">
        <title>The genome sequence of Colletotrichum salicis CBS 607.94.</title>
        <authorList>
            <person name="Baroncelli R."/>
            <person name="Thon M.R."/>
        </authorList>
    </citation>
    <scope>NUCLEOTIDE SEQUENCE [LARGE SCALE GENOMIC DNA]</scope>
    <source>
        <strain evidence="1 2">CBS 607.94</strain>
    </source>
</reference>
<evidence type="ECO:0000313" key="1">
    <source>
        <dbReference type="EMBL" id="KXH62970.1"/>
    </source>
</evidence>
<protein>
    <recommendedName>
        <fullName evidence="3">C2H2-type domain-containing protein</fullName>
    </recommendedName>
</protein>
<comment type="caution">
    <text evidence="1">The sequence shown here is derived from an EMBL/GenBank/DDBJ whole genome shotgun (WGS) entry which is preliminary data.</text>
</comment>